<gene>
    <name evidence="2" type="ORF">GC093_20590</name>
</gene>
<protein>
    <recommendedName>
        <fullName evidence="4">5-bromo-4-chloroindolyl phosphate hydrolysis protein</fullName>
    </recommendedName>
</protein>
<sequence>MKFDEDRVKKWLINSILFILLAICIMLMLLLLDLVLARYKLSGWDPLAFLGAIIGGFITLVGVRMTINNQYKMDFINKHPLKLKNCEDVFKSIDEALESVYYDLEVKDFYRLGVTFTNLLRRTDELNTKAASVSPLVYYKTTTILYHFEKWNSFLMGKSEKVLLQRELVELINAEIKQVNLLSIEIGETLIYEAEEYEKITRFRS</sequence>
<evidence type="ECO:0000313" key="3">
    <source>
        <dbReference type="Proteomes" id="UP000641588"/>
    </source>
</evidence>
<evidence type="ECO:0000313" key="2">
    <source>
        <dbReference type="EMBL" id="NOU95609.1"/>
    </source>
</evidence>
<comment type="caution">
    <text evidence="2">The sequence shown here is derived from an EMBL/GenBank/DDBJ whole genome shotgun (WGS) entry which is preliminary data.</text>
</comment>
<dbReference type="AlphaFoldDB" id="A0A972GW82"/>
<feature type="transmembrane region" description="Helical" evidence="1">
    <location>
        <begin position="47"/>
        <end position="67"/>
    </location>
</feature>
<keyword evidence="1" id="KW-1133">Transmembrane helix</keyword>
<evidence type="ECO:0000256" key="1">
    <source>
        <dbReference type="SAM" id="Phobius"/>
    </source>
</evidence>
<feature type="transmembrane region" description="Helical" evidence="1">
    <location>
        <begin position="12"/>
        <end position="35"/>
    </location>
</feature>
<keyword evidence="1" id="KW-0812">Transmembrane</keyword>
<name>A0A972GW82_9BACL</name>
<keyword evidence="3" id="KW-1185">Reference proteome</keyword>
<proteinExistence type="predicted"/>
<dbReference type="EMBL" id="WHOD01000071">
    <property type="protein sequence ID" value="NOU95609.1"/>
    <property type="molecule type" value="Genomic_DNA"/>
</dbReference>
<dbReference type="RefSeq" id="WP_171653826.1">
    <property type="nucleotide sequence ID" value="NZ_WHOD01000071.1"/>
</dbReference>
<dbReference type="Proteomes" id="UP000641588">
    <property type="component" value="Unassembled WGS sequence"/>
</dbReference>
<keyword evidence="1" id="KW-0472">Membrane</keyword>
<evidence type="ECO:0008006" key="4">
    <source>
        <dbReference type="Google" id="ProtNLM"/>
    </source>
</evidence>
<accession>A0A972GW82</accession>
<reference evidence="2" key="1">
    <citation type="submission" date="2019-10" db="EMBL/GenBank/DDBJ databases">
        <title>Description of Paenibacillus glebae sp. nov.</title>
        <authorList>
            <person name="Carlier A."/>
            <person name="Qi S."/>
        </authorList>
    </citation>
    <scope>NUCLEOTIDE SEQUENCE</scope>
    <source>
        <strain evidence="2">LMG 31456</strain>
    </source>
</reference>
<organism evidence="2 3">
    <name type="scientific">Paenibacillus foliorum</name>
    <dbReference type="NCBI Taxonomy" id="2654974"/>
    <lineage>
        <taxon>Bacteria</taxon>
        <taxon>Bacillati</taxon>
        <taxon>Bacillota</taxon>
        <taxon>Bacilli</taxon>
        <taxon>Bacillales</taxon>
        <taxon>Paenibacillaceae</taxon>
        <taxon>Paenibacillus</taxon>
    </lineage>
</organism>